<accession>A0A9E8MVM6</accession>
<dbReference type="EMBL" id="CP113088">
    <property type="protein sequence ID" value="WAC01891.1"/>
    <property type="molecule type" value="Genomic_DNA"/>
</dbReference>
<dbReference type="AlphaFoldDB" id="A0A9E8MVM6"/>
<keyword evidence="2" id="KW-1185">Reference proteome</keyword>
<name>A0A9E8MVM6_9FLAO</name>
<evidence type="ECO:0000313" key="2">
    <source>
        <dbReference type="Proteomes" id="UP001164705"/>
    </source>
</evidence>
<protein>
    <submittedName>
        <fullName evidence="1">Uncharacterized protein</fullName>
    </submittedName>
</protein>
<gene>
    <name evidence="1" type="ORF">N7U66_18840</name>
</gene>
<organism evidence="1 2">
    <name type="scientific">Lacinutrix neustonica</name>
    <dbReference type="NCBI Taxonomy" id="2980107"/>
    <lineage>
        <taxon>Bacteria</taxon>
        <taxon>Pseudomonadati</taxon>
        <taxon>Bacteroidota</taxon>
        <taxon>Flavobacteriia</taxon>
        <taxon>Flavobacteriales</taxon>
        <taxon>Flavobacteriaceae</taxon>
        <taxon>Lacinutrix</taxon>
    </lineage>
</organism>
<dbReference type="RefSeq" id="WP_267676489.1">
    <property type="nucleotide sequence ID" value="NZ_CP113088.1"/>
</dbReference>
<sequence>MFVQELIAIGSENAIIEILQFLNENPTPEGMAEAKLMVLEKFVNNPMDPKWDTTQSRNLSK</sequence>
<dbReference type="KEGG" id="lnu:N7U66_18840"/>
<proteinExistence type="predicted"/>
<evidence type="ECO:0000313" key="1">
    <source>
        <dbReference type="EMBL" id="WAC01891.1"/>
    </source>
</evidence>
<reference evidence="1" key="1">
    <citation type="submission" date="2022-11" db="EMBL/GenBank/DDBJ databases">
        <title>Lacinutrix neustonica HL-RS19T sp. nov., isolated from the surface microlayer sample of brackish Lake Shihwa.</title>
        <authorList>
            <person name="Choi J.Y."/>
            <person name="Hwang C.Y."/>
        </authorList>
    </citation>
    <scope>NUCLEOTIDE SEQUENCE</scope>
    <source>
        <strain evidence="1">HL-RS19</strain>
    </source>
</reference>
<dbReference type="Proteomes" id="UP001164705">
    <property type="component" value="Chromosome"/>
</dbReference>